<proteinExistence type="predicted"/>
<evidence type="ECO:0008006" key="3">
    <source>
        <dbReference type="Google" id="ProtNLM"/>
    </source>
</evidence>
<dbReference type="PANTHER" id="PTHR33137">
    <property type="entry name" value="MEDIATOR OF RNA POLYMERASE II TRANSCRIPTION SUBUNIT 15A-RELATED"/>
    <property type="match status" value="1"/>
</dbReference>
<dbReference type="EMBL" id="PSQE01000004">
    <property type="protein sequence ID" value="RHN62927.1"/>
    <property type="molecule type" value="Genomic_DNA"/>
</dbReference>
<gene>
    <name evidence="1" type="ORF">MtrunA17_Chr4g0052781</name>
</gene>
<dbReference type="AlphaFoldDB" id="A0A396IJ35"/>
<sequence length="495" mass="55723">MFIGSTLQFLKENFYSAIQPNYQNLCTVLQADPSTQVLSSIELETYRYHKSEIEKILSLFELSKSQITADIKNRTIKAHRYLLSLPRTSEQPNNQQSPHVQLKQQFFGPSNSTLSHPVIFKMKLSPFTAIIRNKETSFNNKFLGRTICIFKITELQCQLGVHNVLLCISILGTDNAVQQQTNVAFKESCASINAPRISATEQFGASTSTEKISPLIKENNNQNQVSQKPTLGSEEQNPAIQRMLNVLTSISPEALSQGVGGIKEVVRLNDEIPGAELLNQMPEMVDELGLPTFTIPEGVDLSLKSWKMPHSFVATTYDIPMHDAFNQFADSAEADLNSSTMKGKCPQTVKNQNILAEIKDINNQLFDCEVVIAEQENVESAVGLLLKIMYNAVTMNQDLVSHLTYDKKSLIKPLWLLIPPSYPSSSLVILDELPLEVSEDLRALFERAKAKLRFNLESMNETWLIKDITRAWESCVKDAILDYEQTFDAFDWESC</sequence>
<protein>
    <recommendedName>
        <fullName evidence="3">Mediator of RNA polymerase II transcription subunit 15a</fullName>
    </recommendedName>
</protein>
<dbReference type="Proteomes" id="UP000265566">
    <property type="component" value="Chromosome 4"/>
</dbReference>
<dbReference type="InterPro" id="IPR044661">
    <property type="entry name" value="MED15a/b/c-like"/>
</dbReference>
<accession>A0A396IJ35</accession>
<evidence type="ECO:0000313" key="1">
    <source>
        <dbReference type="EMBL" id="RHN62927.1"/>
    </source>
</evidence>
<name>A0A396IJ35_MEDTR</name>
<dbReference type="Gramene" id="rna25565">
    <property type="protein sequence ID" value="RHN62927.1"/>
    <property type="gene ID" value="gene25565"/>
</dbReference>
<dbReference type="PANTHER" id="PTHR33137:SF37">
    <property type="entry name" value="MEDIATOR COMPLEX SUBUNIT 15 KIX DOMAIN-CONTAINING PROTEIN"/>
    <property type="match status" value="1"/>
</dbReference>
<comment type="caution">
    <text evidence="1">The sequence shown here is derived from an EMBL/GenBank/DDBJ whole genome shotgun (WGS) entry which is preliminary data.</text>
</comment>
<evidence type="ECO:0000313" key="2">
    <source>
        <dbReference type="Proteomes" id="UP000265566"/>
    </source>
</evidence>
<dbReference type="GO" id="GO:0031490">
    <property type="term" value="F:chromatin DNA binding"/>
    <property type="evidence" value="ECO:0007669"/>
    <property type="project" value="InterPro"/>
</dbReference>
<organism evidence="1 2">
    <name type="scientific">Medicago truncatula</name>
    <name type="common">Barrel medic</name>
    <name type="synonym">Medicago tribuloides</name>
    <dbReference type="NCBI Taxonomy" id="3880"/>
    <lineage>
        <taxon>Eukaryota</taxon>
        <taxon>Viridiplantae</taxon>
        <taxon>Streptophyta</taxon>
        <taxon>Embryophyta</taxon>
        <taxon>Tracheophyta</taxon>
        <taxon>Spermatophyta</taxon>
        <taxon>Magnoliopsida</taxon>
        <taxon>eudicotyledons</taxon>
        <taxon>Gunneridae</taxon>
        <taxon>Pentapetalae</taxon>
        <taxon>rosids</taxon>
        <taxon>fabids</taxon>
        <taxon>Fabales</taxon>
        <taxon>Fabaceae</taxon>
        <taxon>Papilionoideae</taxon>
        <taxon>50 kb inversion clade</taxon>
        <taxon>NPAAA clade</taxon>
        <taxon>Hologalegina</taxon>
        <taxon>IRL clade</taxon>
        <taxon>Trifolieae</taxon>
        <taxon>Medicago</taxon>
    </lineage>
</organism>
<reference evidence="2" key="1">
    <citation type="journal article" date="2018" name="Nat. Plants">
        <title>Whole-genome landscape of Medicago truncatula symbiotic genes.</title>
        <authorList>
            <person name="Pecrix Y."/>
            <person name="Staton S.E."/>
            <person name="Sallet E."/>
            <person name="Lelandais-Briere C."/>
            <person name="Moreau S."/>
            <person name="Carrere S."/>
            <person name="Blein T."/>
            <person name="Jardinaud M.F."/>
            <person name="Latrasse D."/>
            <person name="Zouine M."/>
            <person name="Zahm M."/>
            <person name="Kreplak J."/>
            <person name="Mayjonade B."/>
            <person name="Satge C."/>
            <person name="Perez M."/>
            <person name="Cauet S."/>
            <person name="Marande W."/>
            <person name="Chantry-Darmon C."/>
            <person name="Lopez-Roques C."/>
            <person name="Bouchez O."/>
            <person name="Berard A."/>
            <person name="Debelle F."/>
            <person name="Munos S."/>
            <person name="Bendahmane A."/>
            <person name="Berges H."/>
            <person name="Niebel A."/>
            <person name="Buitink J."/>
            <person name="Frugier F."/>
            <person name="Benhamed M."/>
            <person name="Crespi M."/>
            <person name="Gouzy J."/>
            <person name="Gamas P."/>
        </authorList>
    </citation>
    <scope>NUCLEOTIDE SEQUENCE [LARGE SCALE GENOMIC DNA]</scope>
    <source>
        <strain evidence="2">cv. Jemalong A17</strain>
    </source>
</reference>
<dbReference type="GO" id="GO:0003713">
    <property type="term" value="F:transcription coactivator activity"/>
    <property type="evidence" value="ECO:0007669"/>
    <property type="project" value="InterPro"/>
</dbReference>